<organism evidence="1 2">
    <name type="scientific">Abrus precatorius</name>
    <name type="common">Indian licorice</name>
    <name type="synonym">Glycine abrus</name>
    <dbReference type="NCBI Taxonomy" id="3816"/>
    <lineage>
        <taxon>Eukaryota</taxon>
        <taxon>Viridiplantae</taxon>
        <taxon>Streptophyta</taxon>
        <taxon>Embryophyta</taxon>
        <taxon>Tracheophyta</taxon>
        <taxon>Spermatophyta</taxon>
        <taxon>Magnoliopsida</taxon>
        <taxon>eudicotyledons</taxon>
        <taxon>Gunneridae</taxon>
        <taxon>Pentapetalae</taxon>
        <taxon>rosids</taxon>
        <taxon>fabids</taxon>
        <taxon>Fabales</taxon>
        <taxon>Fabaceae</taxon>
        <taxon>Papilionoideae</taxon>
        <taxon>50 kb inversion clade</taxon>
        <taxon>NPAAA clade</taxon>
        <taxon>indigoferoid/millettioid clade</taxon>
        <taxon>Abreae</taxon>
        <taxon>Abrus</taxon>
    </lineage>
</organism>
<evidence type="ECO:0000313" key="2">
    <source>
        <dbReference type="RefSeq" id="XP_027333307.1"/>
    </source>
</evidence>
<dbReference type="PANTHER" id="PTHR31170">
    <property type="entry name" value="BNAC04G53230D PROTEIN"/>
    <property type="match status" value="1"/>
</dbReference>
<dbReference type="OrthoDB" id="2356035at2759"/>
<dbReference type="AlphaFoldDB" id="A0A8B8JPC0"/>
<dbReference type="GeneID" id="113848117"/>
<proteinExistence type="predicted"/>
<dbReference type="InterPro" id="IPR004158">
    <property type="entry name" value="DUF247_pln"/>
</dbReference>
<dbReference type="RefSeq" id="XP_027333307.1">
    <property type="nucleotide sequence ID" value="XM_027477506.1"/>
</dbReference>
<accession>A0A8B8JPC0</accession>
<keyword evidence="1" id="KW-1185">Reference proteome</keyword>
<evidence type="ECO:0000313" key="1">
    <source>
        <dbReference type="Proteomes" id="UP000694853"/>
    </source>
</evidence>
<reference evidence="2" key="2">
    <citation type="submission" date="2025-08" db="UniProtKB">
        <authorList>
            <consortium name="RefSeq"/>
        </authorList>
    </citation>
    <scope>IDENTIFICATION</scope>
    <source>
        <tissue evidence="2">Young leaves</tissue>
    </source>
</reference>
<sequence length="552" mass="63678">MEPTHNQTQSHDHEWVINISRFLEEDTEDTEELTSMRIFNVPKALLSTKKEAYTPQVIALGPYHHRRLELFEMERHKLATAKKVRNKMRPIKFFDFVTQIVAQNDTHIRSFYHRYLDFDQETLAWMLAIDASFLFLYLKTFPFDRRWQRSMSLGRRSSLKIGHLMEHSRRNTWNHAVLRDIIMLENQIPLFLLKEIHFSCNPEDNKYEALASMLIGFCKDLAPIKHIDEQRFKQECFTRAHLLELLYYTIFAHCELLLPFGDEIDREKEKKNMDDDDEIPIGPLKAIINFMCFLICAPIQVFSKIFKSKLMLQLVTVPWNIIASILRFRGTGVINDIVLSAHDVIEEAESVAAQHKDATEGLLVEEIAIPSVEELSKIGVKFCPTRGGLNTIKFDMSSAMFHLPVIHLNHNSEVVLRNLVAYEACIAPEGMVFTRYTELMNGIIDTEEDVRILRESGVLVNRLKSDKEVASMWNGMTTSVTVTKVPFLDKAIDNVNAYYDASWKVKVKGGMKKYVYGSWPCLTFLAANLIICLTALETLCSVYSCSKWFGAS</sequence>
<dbReference type="PANTHER" id="PTHR31170:SF25">
    <property type="entry name" value="BNAA09G04570D PROTEIN"/>
    <property type="match status" value="1"/>
</dbReference>
<reference evidence="1" key="1">
    <citation type="journal article" date="2019" name="Toxins">
        <title>Detection of Abrin-Like and Prepropulchellin-Like Toxin Genes and Transcripts Using Whole Genome Sequencing and Full-Length Transcript Sequencing of Abrus precatorius.</title>
        <authorList>
            <person name="Hovde B.T."/>
            <person name="Daligault H.E."/>
            <person name="Hanschen E.R."/>
            <person name="Kunde Y.A."/>
            <person name="Johnson M.B."/>
            <person name="Starkenburg S.R."/>
            <person name="Johnson S.L."/>
        </authorList>
    </citation>
    <scope>NUCLEOTIDE SEQUENCE [LARGE SCALE GENOMIC DNA]</scope>
</reference>
<dbReference type="KEGG" id="aprc:113848117"/>
<name>A0A8B8JPC0_ABRPR</name>
<gene>
    <name evidence="2" type="primary">LOC113848117</name>
</gene>
<protein>
    <submittedName>
        <fullName evidence="2">UPF0481 protein At3g02645</fullName>
    </submittedName>
</protein>
<dbReference type="Pfam" id="PF03140">
    <property type="entry name" value="DUF247"/>
    <property type="match status" value="1"/>
</dbReference>
<dbReference type="Proteomes" id="UP000694853">
    <property type="component" value="Unplaced"/>
</dbReference>